<accession>A0A518KDR0</accession>
<name>A0A518KDR0_9BACT</name>
<dbReference type="RefSeq" id="WP_145116152.1">
    <property type="nucleotide sequence ID" value="NZ_CP036349.1"/>
</dbReference>
<dbReference type="AlphaFoldDB" id="A0A518KDR0"/>
<evidence type="ECO:0000313" key="3">
    <source>
        <dbReference type="EMBL" id="QDV75931.1"/>
    </source>
</evidence>
<reference evidence="3 4" key="1">
    <citation type="submission" date="2019-02" db="EMBL/GenBank/DDBJ databases">
        <title>Deep-cultivation of Planctomycetes and their phenomic and genomic characterization uncovers novel biology.</title>
        <authorList>
            <person name="Wiegand S."/>
            <person name="Jogler M."/>
            <person name="Boedeker C."/>
            <person name="Pinto D."/>
            <person name="Vollmers J."/>
            <person name="Rivas-Marin E."/>
            <person name="Kohn T."/>
            <person name="Peeters S.H."/>
            <person name="Heuer A."/>
            <person name="Rast P."/>
            <person name="Oberbeckmann S."/>
            <person name="Bunk B."/>
            <person name="Jeske O."/>
            <person name="Meyerdierks A."/>
            <person name="Storesund J.E."/>
            <person name="Kallscheuer N."/>
            <person name="Luecker S."/>
            <person name="Lage O.M."/>
            <person name="Pohl T."/>
            <person name="Merkel B.J."/>
            <person name="Hornburger P."/>
            <person name="Mueller R.-W."/>
            <person name="Bruemmer F."/>
            <person name="Labrenz M."/>
            <person name="Spormann A.M."/>
            <person name="Op den Camp H."/>
            <person name="Overmann J."/>
            <person name="Amann R."/>
            <person name="Jetten M.S.M."/>
            <person name="Mascher T."/>
            <person name="Medema M.H."/>
            <person name="Devos D.P."/>
            <person name="Kaster A.-K."/>
            <person name="Ovreas L."/>
            <person name="Rohde M."/>
            <person name="Galperin M.Y."/>
            <person name="Jogler C."/>
        </authorList>
    </citation>
    <scope>NUCLEOTIDE SEQUENCE [LARGE SCALE GENOMIC DNA]</scope>
    <source>
        <strain evidence="3 4">Spa11</strain>
    </source>
</reference>
<evidence type="ECO:0008006" key="5">
    <source>
        <dbReference type="Google" id="ProtNLM"/>
    </source>
</evidence>
<feature type="transmembrane region" description="Helical" evidence="1">
    <location>
        <begin position="56"/>
        <end position="76"/>
    </location>
</feature>
<dbReference type="EMBL" id="CP036349">
    <property type="protein sequence ID" value="QDV75931.1"/>
    <property type="molecule type" value="Genomic_DNA"/>
</dbReference>
<keyword evidence="2" id="KW-0732">Signal</keyword>
<protein>
    <recommendedName>
        <fullName evidence="5">Iron reductase</fullName>
    </recommendedName>
</protein>
<feature type="transmembrane region" description="Helical" evidence="1">
    <location>
        <begin position="229"/>
        <end position="255"/>
    </location>
</feature>
<dbReference type="KEGG" id="bmei:Spa11_41540"/>
<sequence length="261" mass="28683" precursor="true">MIGVAIACALWASQLNASLARTAYATGYAMYGAVVFLAAYQLRKKLPGFPLGTSKAWLQAHLVVAFASSVLFYLHIGGRWPNGAVEGTLAMLYAGAFVSGVIGFYLTRTIPKQLARTGEQFIFERIPRLRSVVQGDARAVVLEAVHATGATTLADFYADRLHGFFRRPRALRYTLRPTTKARKRLFNELNAVDRYLTEPERSAAEKLFGLVRRKDDLDFHAAKQGVLKAWLFAHISLTWALLLLGAGHGVMALAFRGGPTP</sequence>
<evidence type="ECO:0000256" key="1">
    <source>
        <dbReference type="SAM" id="Phobius"/>
    </source>
</evidence>
<evidence type="ECO:0000256" key="2">
    <source>
        <dbReference type="SAM" id="SignalP"/>
    </source>
</evidence>
<keyword evidence="1" id="KW-0812">Transmembrane</keyword>
<keyword evidence="4" id="KW-1185">Reference proteome</keyword>
<gene>
    <name evidence="3" type="ORF">Spa11_41540</name>
</gene>
<keyword evidence="1" id="KW-1133">Transmembrane helix</keyword>
<dbReference type="Proteomes" id="UP000316426">
    <property type="component" value="Chromosome"/>
</dbReference>
<organism evidence="3 4">
    <name type="scientific">Botrimarina mediterranea</name>
    <dbReference type="NCBI Taxonomy" id="2528022"/>
    <lineage>
        <taxon>Bacteria</taxon>
        <taxon>Pseudomonadati</taxon>
        <taxon>Planctomycetota</taxon>
        <taxon>Planctomycetia</taxon>
        <taxon>Pirellulales</taxon>
        <taxon>Lacipirellulaceae</taxon>
        <taxon>Botrimarina</taxon>
    </lineage>
</organism>
<feature type="transmembrane region" description="Helical" evidence="1">
    <location>
        <begin position="27"/>
        <end position="44"/>
    </location>
</feature>
<evidence type="ECO:0000313" key="4">
    <source>
        <dbReference type="Proteomes" id="UP000316426"/>
    </source>
</evidence>
<proteinExistence type="predicted"/>
<feature type="signal peptide" evidence="2">
    <location>
        <begin position="1"/>
        <end position="17"/>
    </location>
</feature>
<feature type="chain" id="PRO_5021816775" description="Iron reductase" evidence="2">
    <location>
        <begin position="18"/>
        <end position="261"/>
    </location>
</feature>
<keyword evidence="1" id="KW-0472">Membrane</keyword>
<feature type="transmembrane region" description="Helical" evidence="1">
    <location>
        <begin position="88"/>
        <end position="106"/>
    </location>
</feature>